<evidence type="ECO:0000256" key="7">
    <source>
        <dbReference type="ARBA" id="ARBA00023054"/>
    </source>
</evidence>
<accession>A0A507FKZ8</accession>
<dbReference type="PANTHER" id="PTHR12825">
    <property type="entry name" value="BNIP1-RELATED"/>
    <property type="match status" value="1"/>
</dbReference>
<dbReference type="STRING" id="246404.A0A507FKZ8"/>
<evidence type="ECO:0000256" key="8">
    <source>
        <dbReference type="ARBA" id="ARBA00023136"/>
    </source>
</evidence>
<dbReference type="GO" id="GO:0006890">
    <property type="term" value="P:retrograde vesicle-mediated transport, Golgi to endoplasmic reticulum"/>
    <property type="evidence" value="ECO:0007669"/>
    <property type="project" value="InterPro"/>
</dbReference>
<keyword evidence="6 10" id="KW-1133">Transmembrane helix</keyword>
<feature type="transmembrane region" description="Helical" evidence="10">
    <location>
        <begin position="207"/>
        <end position="225"/>
    </location>
</feature>
<proteinExistence type="inferred from homology"/>
<dbReference type="InterPro" id="IPR005606">
    <property type="entry name" value="Sec20"/>
</dbReference>
<feature type="domain" description="Sec20 C-terminal" evidence="11">
    <location>
        <begin position="169"/>
        <end position="227"/>
    </location>
</feature>
<dbReference type="PANTHER" id="PTHR12825:SF0">
    <property type="entry name" value="VESICLE TRANSPORT PROTEIN SEC20"/>
    <property type="match status" value="1"/>
</dbReference>
<comment type="similarity">
    <text evidence="9">Belongs to the SEC20 family.</text>
</comment>
<dbReference type="EMBL" id="QEAP01000032">
    <property type="protein sequence ID" value="TPX76943.1"/>
    <property type="molecule type" value="Genomic_DNA"/>
</dbReference>
<evidence type="ECO:0000259" key="11">
    <source>
        <dbReference type="Pfam" id="PF03908"/>
    </source>
</evidence>
<keyword evidence="5" id="KW-0931">ER-Golgi transport</keyword>
<gene>
    <name evidence="12" type="ORF">CcCBS67573_g01772</name>
</gene>
<dbReference type="OrthoDB" id="46868at2759"/>
<keyword evidence="2" id="KW-0813">Transport</keyword>
<comment type="subcellular location">
    <subcellularLocation>
        <location evidence="1">Endoplasmic reticulum membrane</location>
        <topology evidence="1">Single-pass type IV membrane protein</topology>
    </subcellularLocation>
</comment>
<dbReference type="GO" id="GO:0005789">
    <property type="term" value="C:endoplasmic reticulum membrane"/>
    <property type="evidence" value="ECO:0007669"/>
    <property type="project" value="UniProtKB-SubCell"/>
</dbReference>
<evidence type="ECO:0000256" key="9">
    <source>
        <dbReference type="ARBA" id="ARBA00037934"/>
    </source>
</evidence>
<evidence type="ECO:0000256" key="2">
    <source>
        <dbReference type="ARBA" id="ARBA00022448"/>
    </source>
</evidence>
<keyword evidence="13" id="KW-1185">Reference proteome</keyword>
<organism evidence="12 13">
    <name type="scientific">Chytriomyces confervae</name>
    <dbReference type="NCBI Taxonomy" id="246404"/>
    <lineage>
        <taxon>Eukaryota</taxon>
        <taxon>Fungi</taxon>
        <taxon>Fungi incertae sedis</taxon>
        <taxon>Chytridiomycota</taxon>
        <taxon>Chytridiomycota incertae sedis</taxon>
        <taxon>Chytridiomycetes</taxon>
        <taxon>Chytridiales</taxon>
        <taxon>Chytriomycetaceae</taxon>
        <taxon>Chytriomyces</taxon>
    </lineage>
</organism>
<protein>
    <recommendedName>
        <fullName evidence="11">Sec20 C-terminal domain-containing protein</fullName>
    </recommendedName>
</protein>
<dbReference type="GO" id="GO:0031201">
    <property type="term" value="C:SNARE complex"/>
    <property type="evidence" value="ECO:0007669"/>
    <property type="project" value="TreeGrafter"/>
</dbReference>
<dbReference type="Proteomes" id="UP000320333">
    <property type="component" value="Unassembled WGS sequence"/>
</dbReference>
<dbReference type="Pfam" id="PF03908">
    <property type="entry name" value="Sec20"/>
    <property type="match status" value="1"/>
</dbReference>
<evidence type="ECO:0000313" key="13">
    <source>
        <dbReference type="Proteomes" id="UP000320333"/>
    </source>
</evidence>
<evidence type="ECO:0000256" key="5">
    <source>
        <dbReference type="ARBA" id="ARBA00022892"/>
    </source>
</evidence>
<keyword evidence="7" id="KW-0175">Coiled coil</keyword>
<evidence type="ECO:0000256" key="10">
    <source>
        <dbReference type="SAM" id="Phobius"/>
    </source>
</evidence>
<name>A0A507FKZ8_9FUNG</name>
<keyword evidence="8 10" id="KW-0472">Membrane</keyword>
<evidence type="ECO:0000256" key="3">
    <source>
        <dbReference type="ARBA" id="ARBA00022692"/>
    </source>
</evidence>
<keyword evidence="4" id="KW-0256">Endoplasmic reticulum</keyword>
<evidence type="ECO:0000256" key="4">
    <source>
        <dbReference type="ARBA" id="ARBA00022824"/>
    </source>
</evidence>
<evidence type="ECO:0000256" key="1">
    <source>
        <dbReference type="ARBA" id="ARBA00004163"/>
    </source>
</evidence>
<dbReference type="GO" id="GO:0005484">
    <property type="term" value="F:SNAP receptor activity"/>
    <property type="evidence" value="ECO:0007669"/>
    <property type="project" value="InterPro"/>
</dbReference>
<comment type="caution">
    <text evidence="12">The sequence shown here is derived from an EMBL/GenBank/DDBJ whole genome shotgun (WGS) entry which is preliminary data.</text>
</comment>
<dbReference type="AlphaFoldDB" id="A0A507FKZ8"/>
<sequence length="272" mass="30123">MNALLAKVDEAVATANAVLDGKENFPVKEALERLGRLAINAVEALEDLRLEADCDEAAAHHVEGRISDLKLAVRRAKLFIAKRDELRVREDRESLLRGSTRDTRKLQTNEAAKLAGAELTESMRQAAQMMTAEVEKSVAAVEALRKFLSLLKLSLKLLSQSAHSWFPETSTKMLEKTRAQYSVYESVLTISSNLVHQIHRGSIMDKLVLFGGLGIFLLTVCYIMWKRTWIPGFSMLFSRKEASSLSSVTSTASTFVTAVTPIVTSAQSHDEL</sequence>
<evidence type="ECO:0000256" key="6">
    <source>
        <dbReference type="ARBA" id="ARBA00022989"/>
    </source>
</evidence>
<dbReference type="InterPro" id="IPR056173">
    <property type="entry name" value="Sec20_C"/>
</dbReference>
<reference evidence="12 13" key="1">
    <citation type="journal article" date="2019" name="Sci. Rep.">
        <title>Comparative genomics of chytrid fungi reveal insights into the obligate biotrophic and pathogenic lifestyle of Synchytrium endobioticum.</title>
        <authorList>
            <person name="van de Vossenberg B.T.L.H."/>
            <person name="Warris S."/>
            <person name="Nguyen H.D.T."/>
            <person name="van Gent-Pelzer M.P.E."/>
            <person name="Joly D.L."/>
            <person name="van de Geest H.C."/>
            <person name="Bonants P.J.M."/>
            <person name="Smith D.S."/>
            <person name="Levesque C.A."/>
            <person name="van der Lee T.A.J."/>
        </authorList>
    </citation>
    <scope>NUCLEOTIDE SEQUENCE [LARGE SCALE GENOMIC DNA]</scope>
    <source>
        <strain evidence="12 13">CBS 675.73</strain>
    </source>
</reference>
<evidence type="ECO:0000313" key="12">
    <source>
        <dbReference type="EMBL" id="TPX76943.1"/>
    </source>
</evidence>
<keyword evidence="3 10" id="KW-0812">Transmembrane</keyword>